<dbReference type="Proteomes" id="UP000054538">
    <property type="component" value="Unassembled WGS sequence"/>
</dbReference>
<reference evidence="1 2" key="1">
    <citation type="submission" date="2014-04" db="EMBL/GenBank/DDBJ databases">
        <authorList>
            <consortium name="DOE Joint Genome Institute"/>
            <person name="Kuo A."/>
            <person name="Kohler A."/>
            <person name="Jargeat P."/>
            <person name="Nagy L.G."/>
            <person name="Floudas D."/>
            <person name="Copeland A."/>
            <person name="Barry K.W."/>
            <person name="Cichocki N."/>
            <person name="Veneault-Fourrey C."/>
            <person name="LaButti K."/>
            <person name="Lindquist E.A."/>
            <person name="Lipzen A."/>
            <person name="Lundell T."/>
            <person name="Morin E."/>
            <person name="Murat C."/>
            <person name="Sun H."/>
            <person name="Tunlid A."/>
            <person name="Henrissat B."/>
            <person name="Grigoriev I.V."/>
            <person name="Hibbett D.S."/>
            <person name="Martin F."/>
            <person name="Nordberg H.P."/>
            <person name="Cantor M.N."/>
            <person name="Hua S.X."/>
        </authorList>
    </citation>
    <scope>NUCLEOTIDE SEQUENCE [LARGE SCALE GENOMIC DNA]</scope>
    <source>
        <strain evidence="1 2">Ve08.2h10</strain>
    </source>
</reference>
<sequence>MSKGDSPPSQVDGPLGCCNFTISMIMLLGVFDPDEPPISVDMQARAAVRRSEPDAKALVRRIFIPPDVPEHRE</sequence>
<evidence type="ECO:0000313" key="1">
    <source>
        <dbReference type="EMBL" id="KIL00504.1"/>
    </source>
</evidence>
<protein>
    <submittedName>
        <fullName evidence="1">Uncharacterized protein</fullName>
    </submittedName>
</protein>
<accession>A0A0D0DXY8</accession>
<gene>
    <name evidence="1" type="ORF">PAXRUDRAFT_8153</name>
</gene>
<dbReference type="HOGENOM" id="CLU_2705539_0_0_1"/>
<keyword evidence="2" id="KW-1185">Reference proteome</keyword>
<organism evidence="1 2">
    <name type="scientific">Paxillus rubicundulus Ve08.2h10</name>
    <dbReference type="NCBI Taxonomy" id="930991"/>
    <lineage>
        <taxon>Eukaryota</taxon>
        <taxon>Fungi</taxon>
        <taxon>Dikarya</taxon>
        <taxon>Basidiomycota</taxon>
        <taxon>Agaricomycotina</taxon>
        <taxon>Agaricomycetes</taxon>
        <taxon>Agaricomycetidae</taxon>
        <taxon>Boletales</taxon>
        <taxon>Paxilineae</taxon>
        <taxon>Paxillaceae</taxon>
        <taxon>Paxillus</taxon>
    </lineage>
</organism>
<dbReference type="OrthoDB" id="10446421at2759"/>
<dbReference type="EMBL" id="KN824832">
    <property type="protein sequence ID" value="KIL00504.1"/>
    <property type="molecule type" value="Genomic_DNA"/>
</dbReference>
<evidence type="ECO:0000313" key="2">
    <source>
        <dbReference type="Proteomes" id="UP000054538"/>
    </source>
</evidence>
<name>A0A0D0DXY8_9AGAM</name>
<dbReference type="AlphaFoldDB" id="A0A0D0DXY8"/>
<reference evidence="2" key="2">
    <citation type="submission" date="2015-01" db="EMBL/GenBank/DDBJ databases">
        <title>Evolutionary Origins and Diversification of the Mycorrhizal Mutualists.</title>
        <authorList>
            <consortium name="DOE Joint Genome Institute"/>
            <consortium name="Mycorrhizal Genomics Consortium"/>
            <person name="Kohler A."/>
            <person name="Kuo A."/>
            <person name="Nagy L.G."/>
            <person name="Floudas D."/>
            <person name="Copeland A."/>
            <person name="Barry K.W."/>
            <person name="Cichocki N."/>
            <person name="Veneault-Fourrey C."/>
            <person name="LaButti K."/>
            <person name="Lindquist E.A."/>
            <person name="Lipzen A."/>
            <person name="Lundell T."/>
            <person name="Morin E."/>
            <person name="Murat C."/>
            <person name="Riley R."/>
            <person name="Ohm R."/>
            <person name="Sun H."/>
            <person name="Tunlid A."/>
            <person name="Henrissat B."/>
            <person name="Grigoriev I.V."/>
            <person name="Hibbett D.S."/>
            <person name="Martin F."/>
        </authorList>
    </citation>
    <scope>NUCLEOTIDE SEQUENCE [LARGE SCALE GENOMIC DNA]</scope>
    <source>
        <strain evidence="2">Ve08.2h10</strain>
    </source>
</reference>
<dbReference type="InParanoid" id="A0A0D0DXY8"/>
<proteinExistence type="predicted"/>